<feature type="compositionally biased region" description="Low complexity" evidence="9">
    <location>
        <begin position="516"/>
        <end position="536"/>
    </location>
</feature>
<evidence type="ECO:0000256" key="2">
    <source>
        <dbReference type="ARBA" id="ARBA00006954"/>
    </source>
</evidence>
<evidence type="ECO:0000313" key="11">
    <source>
        <dbReference type="Proteomes" id="UP000694429"/>
    </source>
</evidence>
<keyword evidence="4" id="KW-0479">Metal-binding</keyword>
<dbReference type="AlphaFoldDB" id="A0A8C0MRK5"/>
<evidence type="ECO:0000256" key="4">
    <source>
        <dbReference type="ARBA" id="ARBA00022723"/>
    </source>
</evidence>
<keyword evidence="6" id="KW-0862">Zinc</keyword>
<dbReference type="GO" id="GO:0006508">
    <property type="term" value="P:proteolysis"/>
    <property type="evidence" value="ECO:0007669"/>
    <property type="project" value="UniProtKB-KW"/>
</dbReference>
<dbReference type="PANTHER" id="PTHR32205:SF4">
    <property type="entry name" value="ARCHAEMETZINCIN-1"/>
    <property type="match status" value="1"/>
</dbReference>
<dbReference type="GO" id="GO:0008237">
    <property type="term" value="F:metallopeptidase activity"/>
    <property type="evidence" value="ECO:0007669"/>
    <property type="project" value="UniProtKB-KW"/>
</dbReference>
<evidence type="ECO:0000256" key="7">
    <source>
        <dbReference type="ARBA" id="ARBA00023049"/>
    </source>
</evidence>
<evidence type="ECO:0000256" key="6">
    <source>
        <dbReference type="ARBA" id="ARBA00022833"/>
    </source>
</evidence>
<evidence type="ECO:0000256" key="9">
    <source>
        <dbReference type="SAM" id="MobiDB-lite"/>
    </source>
</evidence>
<dbReference type="CDD" id="cd11375">
    <property type="entry name" value="Peptidase_M54"/>
    <property type="match status" value="1"/>
</dbReference>
<sequence length="668" mass="71367">MSGAREPRPAFCPLMTPVAGKTAARGGVAPSAGAASNPIWQPHHTFPPGPTSVPAPVLTSCWLGPPRFSWPRTSAHAALGCAACADSQGRRAARVLLGLDASVPCCGAAETRRRAAPGVTGRLPSLCRREPSATPIGLQEDSGRARGRPLGGSWATAGLPGAARRAMLQCRPAQEFSFGPRALREALVSADPALRQLYTSAFTPAERLFLAEAYNPQRTLFCTLLIRTAFDWLLSRPEAPEDFQAFHASLPPRRQSPARKHIYLQPIDLSEGPAGGALLEYLRNCTEAFFLGLQVRCLPSVAAASIHCSSRPSGDSDRLQLHTDGILSFLKNSKPGDALCVLGLTLSDLYPCEAWSFTFGKFLPGHEVGVCSFARFSGELLQSGPSASDPALAEGAADGPETPMQDGGQTLCFSALGMIQCCKVTCHELCHLLGLGNCRWLRCLMQGALSLDEALRRPLDLCPICLRKLQHVLGFKLVERYKRLYAWTQAGTRPRPGLDAGAPSVAEDTPPCSADSGLSCGSESEPGSSLSEPLTPDAWSHSFSVGPELESEDGLGSLAIPESPPQPGPPREAIEEHGRWLALCIQALEREVTEEELAQVDAAVDALAGWEMFTGHLPAPRPDLPCGRDGTGLRRVLGGTFSSLRRKLSARKLSKTASSPCRWRAEEN</sequence>
<comment type="similarity">
    <text evidence="2">Belongs to the peptidase M54 family.</text>
</comment>
<evidence type="ECO:0000256" key="3">
    <source>
        <dbReference type="ARBA" id="ARBA00022670"/>
    </source>
</evidence>
<dbReference type="PANTHER" id="PTHR32205">
    <property type="entry name" value="ARCHAEMETZINCIN-2-RELATED"/>
    <property type="match status" value="1"/>
</dbReference>
<dbReference type="InterPro" id="IPR024079">
    <property type="entry name" value="MetalloPept_cat_dom_sf"/>
</dbReference>
<dbReference type="InterPro" id="IPR052009">
    <property type="entry name" value="Archaemetzincin"/>
</dbReference>
<keyword evidence="7" id="KW-0482">Metalloprotease</keyword>
<reference evidence="10" key="1">
    <citation type="submission" date="2019-03" db="EMBL/GenBank/DDBJ databases">
        <authorList>
            <person name="Warren W.C."/>
            <person name="Johnson G.S."/>
        </authorList>
    </citation>
    <scope>NUCLEOTIDE SEQUENCE [LARGE SCALE GENOMIC DNA]</scope>
    <source>
        <strain evidence="10">Basenji</strain>
    </source>
</reference>
<proteinExistence type="inferred from homology"/>
<dbReference type="Ensembl" id="ENSCAFT00030015366.1">
    <property type="protein sequence ID" value="ENSCAFP00030013399.1"/>
    <property type="gene ID" value="ENSCAFG00030008361.1"/>
</dbReference>
<feature type="region of interest" description="Disordered" evidence="9">
    <location>
        <begin position="496"/>
        <end position="573"/>
    </location>
</feature>
<dbReference type="Proteomes" id="UP000694429">
    <property type="component" value="Chromosome 6"/>
</dbReference>
<comment type="cofactor">
    <cofactor evidence="1">
        <name>Zn(2+)</name>
        <dbReference type="ChEBI" id="CHEBI:29105"/>
    </cofactor>
</comment>
<reference evidence="10" key="2">
    <citation type="submission" date="2025-08" db="UniProtKB">
        <authorList>
            <consortium name="Ensembl"/>
        </authorList>
    </citation>
    <scope>IDENTIFICATION</scope>
</reference>
<evidence type="ECO:0000256" key="8">
    <source>
        <dbReference type="ARBA" id="ARBA00024316"/>
    </source>
</evidence>
<organism evidence="10 11">
    <name type="scientific">Canis lupus familiaris</name>
    <name type="common">Dog</name>
    <name type="synonym">Canis familiaris</name>
    <dbReference type="NCBI Taxonomy" id="9615"/>
    <lineage>
        <taxon>Eukaryota</taxon>
        <taxon>Metazoa</taxon>
        <taxon>Chordata</taxon>
        <taxon>Craniata</taxon>
        <taxon>Vertebrata</taxon>
        <taxon>Euteleostomi</taxon>
        <taxon>Mammalia</taxon>
        <taxon>Eutheria</taxon>
        <taxon>Laurasiatheria</taxon>
        <taxon>Carnivora</taxon>
        <taxon>Caniformia</taxon>
        <taxon>Canidae</taxon>
        <taxon>Canis</taxon>
    </lineage>
</organism>
<feature type="region of interest" description="Disordered" evidence="9">
    <location>
        <begin position="130"/>
        <end position="151"/>
    </location>
</feature>
<evidence type="ECO:0008006" key="12">
    <source>
        <dbReference type="Google" id="ProtNLM"/>
    </source>
</evidence>
<accession>A0A8C0MRK5</accession>
<evidence type="ECO:0000256" key="5">
    <source>
        <dbReference type="ARBA" id="ARBA00022801"/>
    </source>
</evidence>
<evidence type="ECO:0000256" key="1">
    <source>
        <dbReference type="ARBA" id="ARBA00001947"/>
    </source>
</evidence>
<keyword evidence="5" id="KW-0378">Hydrolase</keyword>
<dbReference type="GO" id="GO:0046872">
    <property type="term" value="F:metal ion binding"/>
    <property type="evidence" value="ECO:0007669"/>
    <property type="project" value="UniProtKB-KW"/>
</dbReference>
<name>A0A8C0MRK5_CANLF</name>
<dbReference type="InterPro" id="IPR012962">
    <property type="entry name" value="Pept_M54_archaemetzincn"/>
</dbReference>
<protein>
    <recommendedName>
        <fullName evidence="12">Archaelysin family metallopeptidase 1</fullName>
    </recommendedName>
</protein>
<comment type="function">
    <text evidence="8">Probable zinc metalloprotease.</text>
</comment>
<evidence type="ECO:0000313" key="10">
    <source>
        <dbReference type="Ensembl" id="ENSCAFP00030013399.1"/>
    </source>
</evidence>
<dbReference type="Gene3D" id="3.40.390.10">
    <property type="entry name" value="Collagenase (Catalytic Domain)"/>
    <property type="match status" value="1"/>
</dbReference>
<keyword evidence="3" id="KW-0645">Protease</keyword>